<dbReference type="Proteomes" id="UP000249645">
    <property type="component" value="Unassembled WGS sequence"/>
</dbReference>
<gene>
    <name evidence="1" type="ORF">DI598_13820</name>
</gene>
<sequence>YDCFSSKLDTTPYIIKEVQVDTSLRNPCNTASALLSEKWNFKKEDAAPDVELNEVVWKSVKGENAIMPSPRRSAFVKVSKKKDDDDD</sequence>
<evidence type="ECO:0000313" key="2">
    <source>
        <dbReference type="Proteomes" id="UP000249645"/>
    </source>
</evidence>
<dbReference type="EMBL" id="QFOI01000287">
    <property type="protein sequence ID" value="PZP45049.1"/>
    <property type="molecule type" value="Genomic_DNA"/>
</dbReference>
<organism evidence="1 2">
    <name type="scientific">Pseudopedobacter saltans</name>
    <dbReference type="NCBI Taxonomy" id="151895"/>
    <lineage>
        <taxon>Bacteria</taxon>
        <taxon>Pseudomonadati</taxon>
        <taxon>Bacteroidota</taxon>
        <taxon>Sphingobacteriia</taxon>
        <taxon>Sphingobacteriales</taxon>
        <taxon>Sphingobacteriaceae</taxon>
        <taxon>Pseudopedobacter</taxon>
    </lineage>
</organism>
<feature type="non-terminal residue" evidence="1">
    <location>
        <position position="1"/>
    </location>
</feature>
<accession>A0A2W5GST5</accession>
<proteinExistence type="predicted"/>
<name>A0A2W5GST5_9SPHI</name>
<protein>
    <submittedName>
        <fullName evidence="1">Uncharacterized protein</fullName>
    </submittedName>
</protein>
<dbReference type="AlphaFoldDB" id="A0A2W5GST5"/>
<evidence type="ECO:0000313" key="1">
    <source>
        <dbReference type="EMBL" id="PZP45049.1"/>
    </source>
</evidence>
<reference evidence="1 2" key="1">
    <citation type="submission" date="2017-11" db="EMBL/GenBank/DDBJ databases">
        <title>Infants hospitalized years apart are colonized by the same room-sourced microbial strains.</title>
        <authorList>
            <person name="Brooks B."/>
            <person name="Olm M.R."/>
            <person name="Firek B.A."/>
            <person name="Baker R."/>
            <person name="Thomas B.C."/>
            <person name="Morowitz M.J."/>
            <person name="Banfield J.F."/>
        </authorList>
    </citation>
    <scope>NUCLEOTIDE SEQUENCE [LARGE SCALE GENOMIC DNA]</scope>
    <source>
        <strain evidence="1">S2_009_000_R2_76</strain>
    </source>
</reference>
<comment type="caution">
    <text evidence="1">The sequence shown here is derived from an EMBL/GenBank/DDBJ whole genome shotgun (WGS) entry which is preliminary data.</text>
</comment>